<keyword evidence="1" id="KW-0175">Coiled coil</keyword>
<evidence type="ECO:0000313" key="3">
    <source>
        <dbReference type="EMBL" id="KAK4446018.1"/>
    </source>
</evidence>
<evidence type="ECO:0008006" key="5">
    <source>
        <dbReference type="Google" id="ProtNLM"/>
    </source>
</evidence>
<comment type="caution">
    <text evidence="3">The sequence shown here is derived from an EMBL/GenBank/DDBJ whole genome shotgun (WGS) entry which is preliminary data.</text>
</comment>
<reference evidence="3" key="1">
    <citation type="journal article" date="2023" name="Mol. Phylogenet. Evol.">
        <title>Genome-scale phylogeny and comparative genomics of the fungal order Sordariales.</title>
        <authorList>
            <person name="Hensen N."/>
            <person name="Bonometti L."/>
            <person name="Westerberg I."/>
            <person name="Brannstrom I.O."/>
            <person name="Guillou S."/>
            <person name="Cros-Aarteil S."/>
            <person name="Calhoun S."/>
            <person name="Haridas S."/>
            <person name="Kuo A."/>
            <person name="Mondo S."/>
            <person name="Pangilinan J."/>
            <person name="Riley R."/>
            <person name="LaButti K."/>
            <person name="Andreopoulos B."/>
            <person name="Lipzen A."/>
            <person name="Chen C."/>
            <person name="Yan M."/>
            <person name="Daum C."/>
            <person name="Ng V."/>
            <person name="Clum A."/>
            <person name="Steindorff A."/>
            <person name="Ohm R.A."/>
            <person name="Martin F."/>
            <person name="Silar P."/>
            <person name="Natvig D.O."/>
            <person name="Lalanne C."/>
            <person name="Gautier V."/>
            <person name="Ament-Velasquez S.L."/>
            <person name="Kruys A."/>
            <person name="Hutchinson M.I."/>
            <person name="Powell A.J."/>
            <person name="Barry K."/>
            <person name="Miller A.N."/>
            <person name="Grigoriev I.V."/>
            <person name="Debuchy R."/>
            <person name="Gladieux P."/>
            <person name="Hiltunen Thoren M."/>
            <person name="Johannesson H."/>
        </authorList>
    </citation>
    <scope>NUCLEOTIDE SEQUENCE</scope>
    <source>
        <strain evidence="3">PSN243</strain>
    </source>
</reference>
<accession>A0AAV9GC31</accession>
<name>A0AAV9GC31_9PEZI</name>
<feature type="transmembrane region" description="Helical" evidence="2">
    <location>
        <begin position="57"/>
        <end position="78"/>
    </location>
</feature>
<keyword evidence="4" id="KW-1185">Reference proteome</keyword>
<feature type="coiled-coil region" evidence="1">
    <location>
        <begin position="81"/>
        <end position="118"/>
    </location>
</feature>
<evidence type="ECO:0000313" key="4">
    <source>
        <dbReference type="Proteomes" id="UP001321760"/>
    </source>
</evidence>
<protein>
    <recommendedName>
        <fullName evidence="5">Transmembrane protein</fullName>
    </recommendedName>
</protein>
<reference evidence="3" key="2">
    <citation type="submission" date="2023-05" db="EMBL/GenBank/DDBJ databases">
        <authorList>
            <consortium name="Lawrence Berkeley National Laboratory"/>
            <person name="Steindorff A."/>
            <person name="Hensen N."/>
            <person name="Bonometti L."/>
            <person name="Westerberg I."/>
            <person name="Brannstrom I.O."/>
            <person name="Guillou S."/>
            <person name="Cros-Aarteil S."/>
            <person name="Calhoun S."/>
            <person name="Haridas S."/>
            <person name="Kuo A."/>
            <person name="Mondo S."/>
            <person name="Pangilinan J."/>
            <person name="Riley R."/>
            <person name="Labutti K."/>
            <person name="Andreopoulos B."/>
            <person name="Lipzen A."/>
            <person name="Chen C."/>
            <person name="Yanf M."/>
            <person name="Daum C."/>
            <person name="Ng V."/>
            <person name="Clum A."/>
            <person name="Ohm R."/>
            <person name="Martin F."/>
            <person name="Silar P."/>
            <person name="Natvig D."/>
            <person name="Lalanne C."/>
            <person name="Gautier V."/>
            <person name="Ament-Velasquez S.L."/>
            <person name="Kruys A."/>
            <person name="Hutchinson M.I."/>
            <person name="Powell A.J."/>
            <person name="Barry K."/>
            <person name="Miller A.N."/>
            <person name="Grigoriev I.V."/>
            <person name="Debuchy R."/>
            <person name="Gladieux P."/>
            <person name="Thoren M.H."/>
            <person name="Johannesson H."/>
        </authorList>
    </citation>
    <scope>NUCLEOTIDE SEQUENCE</scope>
    <source>
        <strain evidence="3">PSN243</strain>
    </source>
</reference>
<dbReference type="EMBL" id="MU865960">
    <property type="protein sequence ID" value="KAK4446018.1"/>
    <property type="molecule type" value="Genomic_DNA"/>
</dbReference>
<dbReference type="Proteomes" id="UP001321760">
    <property type="component" value="Unassembled WGS sequence"/>
</dbReference>
<proteinExistence type="predicted"/>
<sequence length="152" mass="16712">MSTMISLFAARSTLRGLGTRHVTLPNRMTRARHGSMFEKGPESADAAAEELTPGLKALAMGVGAFIAVSSTYGMVVLWRRKNRAKDVLSVLENEARDVKEEEETFRFLLEDLEEESEHVPVATAKGVGEAREIVVNLRPHGLSDTETIFAKV</sequence>
<gene>
    <name evidence="3" type="ORF">QBC34DRAFT_497170</name>
</gene>
<keyword evidence="2" id="KW-1133">Transmembrane helix</keyword>
<dbReference type="AlphaFoldDB" id="A0AAV9GC31"/>
<keyword evidence="2" id="KW-0472">Membrane</keyword>
<evidence type="ECO:0000256" key="2">
    <source>
        <dbReference type="SAM" id="Phobius"/>
    </source>
</evidence>
<evidence type="ECO:0000256" key="1">
    <source>
        <dbReference type="SAM" id="Coils"/>
    </source>
</evidence>
<keyword evidence="2" id="KW-0812">Transmembrane</keyword>
<organism evidence="3 4">
    <name type="scientific">Podospora aff. communis PSN243</name>
    <dbReference type="NCBI Taxonomy" id="3040156"/>
    <lineage>
        <taxon>Eukaryota</taxon>
        <taxon>Fungi</taxon>
        <taxon>Dikarya</taxon>
        <taxon>Ascomycota</taxon>
        <taxon>Pezizomycotina</taxon>
        <taxon>Sordariomycetes</taxon>
        <taxon>Sordariomycetidae</taxon>
        <taxon>Sordariales</taxon>
        <taxon>Podosporaceae</taxon>
        <taxon>Podospora</taxon>
    </lineage>
</organism>